<feature type="transmembrane region" description="Helical" evidence="1">
    <location>
        <begin position="98"/>
        <end position="121"/>
    </location>
</feature>
<sequence>MESPTLTRRFLEKRYLKTLPLIGFLLLLNCRWSAGNLQLNWDALSWYLTSCYLLYPLTAPSQPQRRATSAVPPVHAMTYAAGLPLTPLRDYDDHEVRMLPGLALAFLRFLLAPIFVIIRVCRLRH</sequence>
<accession>A0A9D1QS21</accession>
<comment type="caution">
    <text evidence="2">The sequence shown here is derived from an EMBL/GenBank/DDBJ whole genome shotgun (WGS) entry which is preliminary data.</text>
</comment>
<evidence type="ECO:0000256" key="1">
    <source>
        <dbReference type="SAM" id="Phobius"/>
    </source>
</evidence>
<name>A0A9D1QS21_9LACO</name>
<keyword evidence="1" id="KW-0472">Membrane</keyword>
<gene>
    <name evidence="2" type="ORF">H9875_00730</name>
</gene>
<organism evidence="2 3">
    <name type="scientific">Candidatus Levilactobacillus faecigallinarum</name>
    <dbReference type="NCBI Taxonomy" id="2838638"/>
    <lineage>
        <taxon>Bacteria</taxon>
        <taxon>Bacillati</taxon>
        <taxon>Bacillota</taxon>
        <taxon>Bacilli</taxon>
        <taxon>Lactobacillales</taxon>
        <taxon>Lactobacillaceae</taxon>
        <taxon>Levilactobacillus</taxon>
    </lineage>
</organism>
<dbReference type="EMBL" id="DXGJ01000007">
    <property type="protein sequence ID" value="HIW71125.1"/>
    <property type="molecule type" value="Genomic_DNA"/>
</dbReference>
<dbReference type="Proteomes" id="UP000886822">
    <property type="component" value="Unassembled WGS sequence"/>
</dbReference>
<dbReference type="AlphaFoldDB" id="A0A9D1QS21"/>
<evidence type="ECO:0000313" key="3">
    <source>
        <dbReference type="Proteomes" id="UP000886822"/>
    </source>
</evidence>
<proteinExistence type="predicted"/>
<reference evidence="2" key="2">
    <citation type="submission" date="2021-04" db="EMBL/GenBank/DDBJ databases">
        <authorList>
            <person name="Gilroy R."/>
        </authorList>
    </citation>
    <scope>NUCLEOTIDE SEQUENCE</scope>
    <source>
        <strain evidence="2">CHK173-259</strain>
    </source>
</reference>
<evidence type="ECO:0000313" key="2">
    <source>
        <dbReference type="EMBL" id="HIW71125.1"/>
    </source>
</evidence>
<protein>
    <submittedName>
        <fullName evidence="2">Uncharacterized protein</fullName>
    </submittedName>
</protein>
<keyword evidence="1" id="KW-1133">Transmembrane helix</keyword>
<keyword evidence="1" id="KW-0812">Transmembrane</keyword>
<reference evidence="2" key="1">
    <citation type="journal article" date="2021" name="PeerJ">
        <title>Extensive microbial diversity within the chicken gut microbiome revealed by metagenomics and culture.</title>
        <authorList>
            <person name="Gilroy R."/>
            <person name="Ravi A."/>
            <person name="Getino M."/>
            <person name="Pursley I."/>
            <person name="Horton D.L."/>
            <person name="Alikhan N.F."/>
            <person name="Baker D."/>
            <person name="Gharbi K."/>
            <person name="Hall N."/>
            <person name="Watson M."/>
            <person name="Adriaenssens E.M."/>
            <person name="Foster-Nyarko E."/>
            <person name="Jarju S."/>
            <person name="Secka A."/>
            <person name="Antonio M."/>
            <person name="Oren A."/>
            <person name="Chaudhuri R.R."/>
            <person name="La Ragione R."/>
            <person name="Hildebrand F."/>
            <person name="Pallen M.J."/>
        </authorList>
    </citation>
    <scope>NUCLEOTIDE SEQUENCE</scope>
    <source>
        <strain evidence="2">CHK173-259</strain>
    </source>
</reference>